<evidence type="ECO:0000313" key="8">
    <source>
        <dbReference type="Proteomes" id="UP001356427"/>
    </source>
</evidence>
<dbReference type="Gene3D" id="3.30.40.10">
    <property type="entry name" value="Zinc/RING finger domain, C3HC4 (zinc finger)"/>
    <property type="match status" value="2"/>
</dbReference>
<keyword evidence="1" id="KW-0479">Metal-binding</keyword>
<name>A0AAN8QF72_9TELE</name>
<dbReference type="SMART" id="SM00589">
    <property type="entry name" value="PRY"/>
    <property type="match status" value="1"/>
</dbReference>
<evidence type="ECO:0000259" key="6">
    <source>
        <dbReference type="PROSITE" id="PS50089"/>
    </source>
</evidence>
<evidence type="ECO:0000256" key="5">
    <source>
        <dbReference type="SAM" id="MobiDB-lite"/>
    </source>
</evidence>
<dbReference type="Proteomes" id="UP001356427">
    <property type="component" value="Unassembled WGS sequence"/>
</dbReference>
<feature type="region of interest" description="Disordered" evidence="5">
    <location>
        <begin position="503"/>
        <end position="540"/>
    </location>
</feature>
<feature type="region of interest" description="Disordered" evidence="5">
    <location>
        <begin position="1"/>
        <end position="60"/>
    </location>
</feature>
<dbReference type="InterPro" id="IPR001841">
    <property type="entry name" value="Znf_RING"/>
</dbReference>
<feature type="compositionally biased region" description="Acidic residues" evidence="5">
    <location>
        <begin position="252"/>
        <end position="261"/>
    </location>
</feature>
<dbReference type="InterPro" id="IPR051051">
    <property type="entry name" value="E3_ubiq-ligase_TRIM/RNF"/>
</dbReference>
<dbReference type="InterPro" id="IPR013320">
    <property type="entry name" value="ConA-like_dom_sf"/>
</dbReference>
<organism evidence="7 8">
    <name type="scientific">Coregonus suidteri</name>
    <dbReference type="NCBI Taxonomy" id="861788"/>
    <lineage>
        <taxon>Eukaryota</taxon>
        <taxon>Metazoa</taxon>
        <taxon>Chordata</taxon>
        <taxon>Craniata</taxon>
        <taxon>Vertebrata</taxon>
        <taxon>Euteleostomi</taxon>
        <taxon>Actinopterygii</taxon>
        <taxon>Neopterygii</taxon>
        <taxon>Teleostei</taxon>
        <taxon>Protacanthopterygii</taxon>
        <taxon>Salmoniformes</taxon>
        <taxon>Salmonidae</taxon>
        <taxon>Coregoninae</taxon>
        <taxon>Coregonus</taxon>
    </lineage>
</organism>
<dbReference type="InterPro" id="IPR017907">
    <property type="entry name" value="Znf_RING_CS"/>
</dbReference>
<dbReference type="InterPro" id="IPR013083">
    <property type="entry name" value="Znf_RING/FYVE/PHD"/>
</dbReference>
<keyword evidence="3" id="KW-0862">Zinc</keyword>
<dbReference type="InterPro" id="IPR006574">
    <property type="entry name" value="PRY"/>
</dbReference>
<dbReference type="PANTHER" id="PTHR25465">
    <property type="entry name" value="B-BOX DOMAIN CONTAINING"/>
    <property type="match status" value="1"/>
</dbReference>
<dbReference type="AlphaFoldDB" id="A0AAN8QF72"/>
<dbReference type="SUPFAM" id="SSF57850">
    <property type="entry name" value="RING/U-box"/>
    <property type="match status" value="2"/>
</dbReference>
<sequence length="602" mass="66676">MEPEGDPGVMSRSVKQERAAPSCVSMKSDRSMEQDIKFKRVNLPDSSVKHGREESPASSCLSMKSDWSLDQDINFRAGVCLSDLSDFSASLLTEDQLICSVCSEMLRDPVSIPCGHSCCRQCISTYWAQPGPAGDYVCPQCSKRSRVRPALYTNTALARVLQGLQQAGFSPALPALGYAGPGDVACDICSGQKLRAVKSCLTCTVSYCESHVRQHYTVPALQRHTLAEVTGDGGHKDHHGNAGQTESIKEEETMETEEEERENVSKKMEVKQEEEDSEGISDLKTISELKKEISELKNISKLNSKLEQEISKLKHDVLELSKENAALKQEATFEKELFDMRTADLNKTIATLSSDLQQQREAEYVRRNLKNMTMDYEVLRDPVSIPCGHSYCRQCISTYWAQPGPAGDYVCPQCSKRSRARPVLITNTALARVLQGLQQAGFSPALPALGYAGPGDVACDICSGQKLRAVKSCLTCTVSYCESHVRQHYTIPALQRHTLAEVTGDGGHKDHHGNAGQTESIKEEGAMESEHGTEEENSELKNIQLKEGNSKLKHDIKYELVDVTLDPDTAHPQLILSEDRKQRTRSSILLFQLFAEIERLKT</sequence>
<feature type="domain" description="RING-type" evidence="6">
    <location>
        <begin position="386"/>
        <end position="415"/>
    </location>
</feature>
<feature type="compositionally biased region" description="Basic and acidic residues" evidence="5">
    <location>
        <begin position="27"/>
        <end position="38"/>
    </location>
</feature>
<dbReference type="CDD" id="cd19802">
    <property type="entry name" value="Bbox1_TRIM8-like"/>
    <property type="match status" value="2"/>
</dbReference>
<evidence type="ECO:0000256" key="2">
    <source>
        <dbReference type="ARBA" id="ARBA00022771"/>
    </source>
</evidence>
<feature type="compositionally biased region" description="Basic and acidic residues" evidence="5">
    <location>
        <begin position="520"/>
        <end position="534"/>
    </location>
</feature>
<dbReference type="SUPFAM" id="SSF49899">
    <property type="entry name" value="Concanavalin A-like lectins/glucanases"/>
    <property type="match status" value="1"/>
</dbReference>
<dbReference type="Gene3D" id="4.10.830.40">
    <property type="match status" value="2"/>
</dbReference>
<dbReference type="PROSITE" id="PS00518">
    <property type="entry name" value="ZF_RING_1"/>
    <property type="match status" value="1"/>
</dbReference>
<proteinExistence type="predicted"/>
<accession>A0AAN8QF72</accession>
<feature type="region of interest" description="Disordered" evidence="5">
    <location>
        <begin position="230"/>
        <end position="279"/>
    </location>
</feature>
<dbReference type="InterPro" id="IPR043136">
    <property type="entry name" value="B30.2/SPRY_sf"/>
</dbReference>
<dbReference type="EMBL" id="JAGTTL010000035">
    <property type="protein sequence ID" value="KAK6294288.1"/>
    <property type="molecule type" value="Genomic_DNA"/>
</dbReference>
<comment type="caution">
    <text evidence="7">The sequence shown here is derived from an EMBL/GenBank/DDBJ whole genome shotgun (WGS) entry which is preliminary data.</text>
</comment>
<reference evidence="7 8" key="1">
    <citation type="submission" date="2021-04" db="EMBL/GenBank/DDBJ databases">
        <authorList>
            <person name="De Guttry C."/>
            <person name="Zahm M."/>
            <person name="Klopp C."/>
            <person name="Cabau C."/>
            <person name="Louis A."/>
            <person name="Berthelot C."/>
            <person name="Parey E."/>
            <person name="Roest Crollius H."/>
            <person name="Montfort J."/>
            <person name="Robinson-Rechavi M."/>
            <person name="Bucao C."/>
            <person name="Bouchez O."/>
            <person name="Gislard M."/>
            <person name="Lluch J."/>
            <person name="Milhes M."/>
            <person name="Lampietro C."/>
            <person name="Lopez Roques C."/>
            <person name="Donnadieu C."/>
            <person name="Braasch I."/>
            <person name="Desvignes T."/>
            <person name="Postlethwait J."/>
            <person name="Bobe J."/>
            <person name="Wedekind C."/>
            <person name="Guiguen Y."/>
        </authorList>
    </citation>
    <scope>NUCLEOTIDE SEQUENCE [LARGE SCALE GENOMIC DNA]</scope>
    <source>
        <strain evidence="7">Cs_M1</strain>
        <tissue evidence="7">Blood</tissue>
    </source>
</reference>
<feature type="domain" description="RING-type" evidence="6">
    <location>
        <begin position="99"/>
        <end position="142"/>
    </location>
</feature>
<keyword evidence="2 4" id="KW-0863">Zinc-finger</keyword>
<dbReference type="Gene3D" id="2.60.120.920">
    <property type="match status" value="1"/>
</dbReference>
<evidence type="ECO:0000256" key="1">
    <source>
        <dbReference type="ARBA" id="ARBA00022723"/>
    </source>
</evidence>
<dbReference type="PROSITE" id="PS50089">
    <property type="entry name" value="ZF_RING_2"/>
    <property type="match status" value="2"/>
</dbReference>
<feature type="compositionally biased region" description="Basic and acidic residues" evidence="5">
    <location>
        <begin position="262"/>
        <end position="271"/>
    </location>
</feature>
<dbReference type="SMART" id="SM00184">
    <property type="entry name" value="RING"/>
    <property type="match status" value="2"/>
</dbReference>
<evidence type="ECO:0000256" key="4">
    <source>
        <dbReference type="PROSITE-ProRule" id="PRU00175"/>
    </source>
</evidence>
<protein>
    <recommendedName>
        <fullName evidence="6">RING-type domain-containing protein</fullName>
    </recommendedName>
</protein>
<evidence type="ECO:0000256" key="3">
    <source>
        <dbReference type="ARBA" id="ARBA00022833"/>
    </source>
</evidence>
<dbReference type="GO" id="GO:0008270">
    <property type="term" value="F:zinc ion binding"/>
    <property type="evidence" value="ECO:0007669"/>
    <property type="project" value="UniProtKB-KW"/>
</dbReference>
<dbReference type="Pfam" id="PF15227">
    <property type="entry name" value="zf-C3HC4_4"/>
    <property type="match status" value="2"/>
</dbReference>
<evidence type="ECO:0000313" key="7">
    <source>
        <dbReference type="EMBL" id="KAK6294288.1"/>
    </source>
</evidence>
<dbReference type="Pfam" id="PF13765">
    <property type="entry name" value="PRY"/>
    <property type="match status" value="1"/>
</dbReference>
<keyword evidence="8" id="KW-1185">Reference proteome</keyword>
<dbReference type="PANTHER" id="PTHR25465:SF5">
    <property type="entry name" value="E3 UBIQUITIN_ISG15 LIGASE TRIM25-RELATED"/>
    <property type="match status" value="1"/>
</dbReference>
<gene>
    <name evidence="7" type="ORF">J4Q44_G00351180</name>
</gene>